<evidence type="ECO:0000256" key="1">
    <source>
        <dbReference type="ARBA" id="ARBA00022737"/>
    </source>
</evidence>
<dbReference type="Proteomes" id="UP000656732">
    <property type="component" value="Unassembled WGS sequence"/>
</dbReference>
<keyword evidence="1" id="KW-0677">Repeat</keyword>
<dbReference type="AlphaFoldDB" id="A0A918F7S9"/>
<dbReference type="GO" id="GO:0008270">
    <property type="term" value="F:zinc ion binding"/>
    <property type="evidence" value="ECO:0007669"/>
    <property type="project" value="InterPro"/>
</dbReference>
<gene>
    <name evidence="4" type="ORF">GCM10010280_65520</name>
</gene>
<keyword evidence="5" id="KW-1185">Reference proteome</keyword>
<reference evidence="4" key="2">
    <citation type="submission" date="2020-09" db="EMBL/GenBank/DDBJ databases">
        <authorList>
            <person name="Sun Q."/>
            <person name="Ohkuma M."/>
        </authorList>
    </citation>
    <scope>NUCLEOTIDE SEQUENCE</scope>
    <source>
        <strain evidence="4">JCM 4403</strain>
    </source>
</reference>
<feature type="region of interest" description="Disordered" evidence="2">
    <location>
        <begin position="130"/>
        <end position="154"/>
    </location>
</feature>
<feature type="compositionally biased region" description="Low complexity" evidence="2">
    <location>
        <begin position="137"/>
        <end position="154"/>
    </location>
</feature>
<dbReference type="GO" id="GO:0003871">
    <property type="term" value="F:5-methyltetrahydropteroyltriglutamate-homocysteine S-methyltransferase activity"/>
    <property type="evidence" value="ECO:0007669"/>
    <property type="project" value="InterPro"/>
</dbReference>
<sequence>MARRDVLDTTVMVGAIPERHRPAVAGDALDGYFAMARGTQEVAPLEMTKWFDTNYHYLVPELGPDSAFTADSAKQVGELKEALALGLTARPVLPSPTLCSPIPPRACRRTSTHSPCWTGCCPCTPRSWPTCGRRARSGSSWTSPPSSRTAPRPS</sequence>
<evidence type="ECO:0000313" key="4">
    <source>
        <dbReference type="EMBL" id="GGR08560.1"/>
    </source>
</evidence>
<evidence type="ECO:0000313" key="5">
    <source>
        <dbReference type="Proteomes" id="UP000656732"/>
    </source>
</evidence>
<dbReference type="InterPro" id="IPR038071">
    <property type="entry name" value="UROD/MetE-like_sf"/>
</dbReference>
<protein>
    <recommendedName>
        <fullName evidence="3">Cobalamin-independent methionine synthase MetE N-terminal domain-containing protein</fullName>
    </recommendedName>
</protein>
<dbReference type="Gene3D" id="3.20.20.210">
    <property type="match status" value="1"/>
</dbReference>
<dbReference type="InterPro" id="IPR013215">
    <property type="entry name" value="Cbl-indep_Met_Synth_N"/>
</dbReference>
<proteinExistence type="predicted"/>
<dbReference type="EMBL" id="BMTU01000021">
    <property type="protein sequence ID" value="GGR08560.1"/>
    <property type="molecule type" value="Genomic_DNA"/>
</dbReference>
<evidence type="ECO:0000259" key="3">
    <source>
        <dbReference type="Pfam" id="PF08267"/>
    </source>
</evidence>
<dbReference type="SUPFAM" id="SSF51726">
    <property type="entry name" value="UROD/MetE-like"/>
    <property type="match status" value="1"/>
</dbReference>
<organism evidence="4 5">
    <name type="scientific">Streptomyces pilosus</name>
    <dbReference type="NCBI Taxonomy" id="28893"/>
    <lineage>
        <taxon>Bacteria</taxon>
        <taxon>Bacillati</taxon>
        <taxon>Actinomycetota</taxon>
        <taxon>Actinomycetes</taxon>
        <taxon>Kitasatosporales</taxon>
        <taxon>Streptomycetaceae</taxon>
        <taxon>Streptomyces</taxon>
    </lineage>
</organism>
<feature type="domain" description="Cobalamin-independent methionine synthase MetE N-terminal" evidence="3">
    <location>
        <begin position="6"/>
        <end position="95"/>
    </location>
</feature>
<dbReference type="Pfam" id="PF08267">
    <property type="entry name" value="Meth_synt_1"/>
    <property type="match status" value="1"/>
</dbReference>
<reference evidence="4" key="1">
    <citation type="journal article" date="2014" name="Int. J. Syst. Evol. Microbiol.">
        <title>Complete genome sequence of Corynebacterium casei LMG S-19264T (=DSM 44701T), isolated from a smear-ripened cheese.</title>
        <authorList>
            <consortium name="US DOE Joint Genome Institute (JGI-PGF)"/>
            <person name="Walter F."/>
            <person name="Albersmeier A."/>
            <person name="Kalinowski J."/>
            <person name="Ruckert C."/>
        </authorList>
    </citation>
    <scope>NUCLEOTIDE SEQUENCE</scope>
    <source>
        <strain evidence="4">JCM 4403</strain>
    </source>
</reference>
<accession>A0A918F7S9</accession>
<evidence type="ECO:0000256" key="2">
    <source>
        <dbReference type="SAM" id="MobiDB-lite"/>
    </source>
</evidence>
<dbReference type="PANTHER" id="PTHR30519">
    <property type="entry name" value="5-METHYLTETRAHYDROPTEROYLTRIGLUTAMATE--HOMOCYSTEINE METHYLTRANSFERASE"/>
    <property type="match status" value="1"/>
</dbReference>
<comment type="caution">
    <text evidence="4">The sequence shown here is derived from an EMBL/GenBank/DDBJ whole genome shotgun (WGS) entry which is preliminary data.</text>
</comment>
<dbReference type="GO" id="GO:0008652">
    <property type="term" value="P:amino acid biosynthetic process"/>
    <property type="evidence" value="ECO:0007669"/>
    <property type="project" value="InterPro"/>
</dbReference>
<name>A0A918F7S9_9ACTN</name>